<evidence type="ECO:0000256" key="3">
    <source>
        <dbReference type="ARBA" id="ARBA00022833"/>
    </source>
</evidence>
<accession>A0A9J7HPH7</accession>
<organism evidence="9 10">
    <name type="scientific">Branchiostoma floridae</name>
    <name type="common">Florida lancelet</name>
    <name type="synonym">Amphioxus</name>
    <dbReference type="NCBI Taxonomy" id="7739"/>
    <lineage>
        <taxon>Eukaryota</taxon>
        <taxon>Metazoa</taxon>
        <taxon>Chordata</taxon>
        <taxon>Cephalochordata</taxon>
        <taxon>Leptocardii</taxon>
        <taxon>Amphioxiformes</taxon>
        <taxon>Branchiostomatidae</taxon>
        <taxon>Branchiostoma</taxon>
    </lineage>
</organism>
<evidence type="ECO:0000256" key="1">
    <source>
        <dbReference type="ARBA" id="ARBA00006834"/>
    </source>
</evidence>
<dbReference type="SMART" id="SM00301">
    <property type="entry name" value="DM"/>
    <property type="match status" value="1"/>
</dbReference>
<keyword evidence="2 6" id="KW-0479">Metal-binding</keyword>
<comment type="subcellular location">
    <subcellularLocation>
        <location evidence="6">Nucleus</location>
    </subcellularLocation>
</comment>
<feature type="DNA-binding region" description="DM" evidence="6">
    <location>
        <begin position="11"/>
        <end position="58"/>
    </location>
</feature>
<dbReference type="AlphaFoldDB" id="A0A9J7HPH7"/>
<evidence type="ECO:0000256" key="4">
    <source>
        <dbReference type="ARBA" id="ARBA00023125"/>
    </source>
</evidence>
<evidence type="ECO:0000256" key="5">
    <source>
        <dbReference type="ARBA" id="ARBA00023242"/>
    </source>
</evidence>
<evidence type="ECO:0000259" key="8">
    <source>
        <dbReference type="PROSITE" id="PS50809"/>
    </source>
</evidence>
<keyword evidence="5 6" id="KW-0539">Nucleus</keyword>
<dbReference type="Gene3D" id="4.10.1040.10">
    <property type="entry name" value="DM DNA-binding domain"/>
    <property type="match status" value="1"/>
</dbReference>
<reference evidence="10" key="2">
    <citation type="submission" date="2025-08" db="UniProtKB">
        <authorList>
            <consortium name="RefSeq"/>
        </authorList>
    </citation>
    <scope>IDENTIFICATION</scope>
    <source>
        <strain evidence="10">S238N-H82</strain>
        <tissue evidence="10">Testes</tissue>
    </source>
</reference>
<name>A0A9J7HPH7_BRAFL</name>
<dbReference type="PROSITE" id="PS50809">
    <property type="entry name" value="DM_2"/>
    <property type="match status" value="1"/>
</dbReference>
<feature type="domain" description="DM" evidence="8">
    <location>
        <begin position="11"/>
        <end position="58"/>
    </location>
</feature>
<feature type="region of interest" description="Disordered" evidence="7">
    <location>
        <begin position="165"/>
        <end position="200"/>
    </location>
</feature>
<protein>
    <submittedName>
        <fullName evidence="10">Doublesex- and mab-3-related transcription factor A2-like</fullName>
    </submittedName>
</protein>
<dbReference type="GO" id="GO:0006355">
    <property type="term" value="P:regulation of DNA-templated transcription"/>
    <property type="evidence" value="ECO:0007669"/>
    <property type="project" value="InterPro"/>
</dbReference>
<proteinExistence type="inferred from homology"/>
<dbReference type="PANTHER" id="PTHR12322:SF53">
    <property type="entry name" value="DOUBLESEX-MAB RELATED 11E"/>
    <property type="match status" value="1"/>
</dbReference>
<evidence type="ECO:0000256" key="2">
    <source>
        <dbReference type="ARBA" id="ARBA00022723"/>
    </source>
</evidence>
<evidence type="ECO:0000256" key="7">
    <source>
        <dbReference type="SAM" id="MobiDB-lite"/>
    </source>
</evidence>
<dbReference type="OMA" id="PQKFKSP"/>
<keyword evidence="9" id="KW-1185">Reference proteome</keyword>
<dbReference type="RefSeq" id="XP_035662112.1">
    <property type="nucleotide sequence ID" value="XM_035806219.1"/>
</dbReference>
<dbReference type="GO" id="GO:0046872">
    <property type="term" value="F:metal ion binding"/>
    <property type="evidence" value="ECO:0007669"/>
    <property type="project" value="UniProtKB-KW"/>
</dbReference>
<comment type="similarity">
    <text evidence="1">Belongs to the DMRT family.</text>
</comment>
<dbReference type="InterPro" id="IPR036407">
    <property type="entry name" value="DM_DNA-bd_sf"/>
</dbReference>
<reference evidence="9" key="1">
    <citation type="journal article" date="2020" name="Nat. Ecol. Evol.">
        <title>Deeply conserved synteny resolves early events in vertebrate evolution.</title>
        <authorList>
            <person name="Simakov O."/>
            <person name="Marletaz F."/>
            <person name="Yue J.X."/>
            <person name="O'Connell B."/>
            <person name="Jenkins J."/>
            <person name="Brandt A."/>
            <person name="Calef R."/>
            <person name="Tung C.H."/>
            <person name="Huang T.K."/>
            <person name="Schmutz J."/>
            <person name="Satoh N."/>
            <person name="Yu J.K."/>
            <person name="Putnam N.H."/>
            <person name="Green R.E."/>
            <person name="Rokhsar D.S."/>
        </authorList>
    </citation>
    <scope>NUCLEOTIDE SEQUENCE [LARGE SCALE GENOMIC DNA]</scope>
    <source>
        <strain evidence="9">S238N-H82</strain>
    </source>
</reference>
<keyword evidence="4 6" id="KW-0238">DNA-binding</keyword>
<keyword evidence="3 6" id="KW-0862">Zinc</keyword>
<dbReference type="SUPFAM" id="SSF82927">
    <property type="entry name" value="Cysteine-rich DNA binding domain, (DM domain)"/>
    <property type="match status" value="1"/>
</dbReference>
<dbReference type="PROSITE" id="PS40000">
    <property type="entry name" value="DM_1"/>
    <property type="match status" value="1"/>
</dbReference>
<dbReference type="PANTHER" id="PTHR12322">
    <property type="entry name" value="DOUBLESEX AND MAB-3 RELATED TRANSCRIPTION FACTOR DMRT"/>
    <property type="match status" value="1"/>
</dbReference>
<dbReference type="GeneID" id="118406290"/>
<evidence type="ECO:0000313" key="9">
    <source>
        <dbReference type="Proteomes" id="UP000001554"/>
    </source>
</evidence>
<dbReference type="GO" id="GO:0043565">
    <property type="term" value="F:sequence-specific DNA binding"/>
    <property type="evidence" value="ECO:0007669"/>
    <property type="project" value="InterPro"/>
</dbReference>
<dbReference type="Pfam" id="PF00751">
    <property type="entry name" value="DM"/>
    <property type="match status" value="1"/>
</dbReference>
<evidence type="ECO:0000256" key="6">
    <source>
        <dbReference type="PROSITE-ProRule" id="PRU00070"/>
    </source>
</evidence>
<gene>
    <name evidence="10" type="primary">LOC118406290</name>
</gene>
<dbReference type="KEGG" id="bfo:118406290"/>
<dbReference type="GO" id="GO:0005634">
    <property type="term" value="C:nucleus"/>
    <property type="evidence" value="ECO:0007669"/>
    <property type="project" value="UniProtKB-SubCell"/>
</dbReference>
<feature type="region of interest" description="Disordered" evidence="7">
    <location>
        <begin position="333"/>
        <end position="376"/>
    </location>
</feature>
<dbReference type="InterPro" id="IPR026607">
    <property type="entry name" value="DMRT"/>
</dbReference>
<evidence type="ECO:0000313" key="10">
    <source>
        <dbReference type="RefSeq" id="XP_035662112.1"/>
    </source>
</evidence>
<dbReference type="Proteomes" id="UP000001554">
    <property type="component" value="Chromosome 19"/>
</dbReference>
<sequence length="488" mass="52904">MSGPEKREYTCKRCRVHGVIVAVKGHKRQCPWKHCQCPGCQQVTLYRQEHASEINARRGGSDISAADVINIANVGRSSGATKATSTSAKRREKQVVRGIRNQKFYEDLNTKMANYASHAPGQPPLAHIRKAIVENWAETSGKKRSRSTYTYADTCMYKGYNPRREEAVAGPSSESAPFQESDSESESRQMPPPSSSDQAELDLDSDVSILADMFPGARENLGLAVLRDIRNATPNMEQAVDQLIAILDVPTGSSPPGATATRTTPPRLAKLAVMFPKVDSDVLKAVVNRAKDTPTAIGKVLALYSPPDASQQIGPTPRAEPPRAKRRRALYFSNHLSPGPDAGPVAGGSVQYTPRNHPPQKFKSPDEGPVASSSVQCTPRNLQPQKFKSPGAGPVAGSSVLYTPGNCTPQKQSYQLLNFNKGVDVAEQGAAQAEHESGGGRYTIQGADRRTPVKKRVVGCKICWAPVDRSHKYCPACGNMLSNTDERF</sequence>
<dbReference type="InterPro" id="IPR001275">
    <property type="entry name" value="DM_DNA-bd"/>
</dbReference>
<dbReference type="OrthoDB" id="10070003at2759"/>